<dbReference type="Proteomes" id="UP000004995">
    <property type="component" value="Unassembled WGS sequence"/>
</dbReference>
<keyword evidence="1" id="KW-0472">Membrane</keyword>
<keyword evidence="1" id="KW-0812">Transmembrane</keyword>
<dbReference type="AlphaFoldDB" id="K3ZKT3"/>
<protein>
    <submittedName>
        <fullName evidence="2">Uncharacterized protein</fullName>
    </submittedName>
</protein>
<dbReference type="InParanoid" id="K3ZKT3"/>
<reference evidence="3" key="1">
    <citation type="journal article" date="2012" name="Nat. Biotechnol.">
        <title>Reference genome sequence of the model plant Setaria.</title>
        <authorList>
            <person name="Bennetzen J.L."/>
            <person name="Schmutz J."/>
            <person name="Wang H."/>
            <person name="Percifield R."/>
            <person name="Hawkins J."/>
            <person name="Pontaroli A.C."/>
            <person name="Estep M."/>
            <person name="Feng L."/>
            <person name="Vaughn J.N."/>
            <person name="Grimwood J."/>
            <person name="Jenkins J."/>
            <person name="Barry K."/>
            <person name="Lindquist E."/>
            <person name="Hellsten U."/>
            <person name="Deshpande S."/>
            <person name="Wang X."/>
            <person name="Wu X."/>
            <person name="Mitros T."/>
            <person name="Triplett J."/>
            <person name="Yang X."/>
            <person name="Ye C.Y."/>
            <person name="Mauro-Herrera M."/>
            <person name="Wang L."/>
            <person name="Li P."/>
            <person name="Sharma M."/>
            <person name="Sharma R."/>
            <person name="Ronald P.C."/>
            <person name="Panaud O."/>
            <person name="Kellogg E.A."/>
            <person name="Brutnell T.P."/>
            <person name="Doust A.N."/>
            <person name="Tuskan G.A."/>
            <person name="Rokhsar D."/>
            <person name="Devos K.M."/>
        </authorList>
    </citation>
    <scope>NUCLEOTIDE SEQUENCE [LARGE SCALE GENOMIC DNA]</scope>
    <source>
        <strain evidence="3">cv. Yugu1</strain>
    </source>
</reference>
<name>K3ZKT3_SETIT</name>
<dbReference type="HOGENOM" id="CLU_2744863_0_0_1"/>
<feature type="transmembrane region" description="Helical" evidence="1">
    <location>
        <begin position="25"/>
        <end position="43"/>
    </location>
</feature>
<reference evidence="2" key="2">
    <citation type="submission" date="2018-08" db="UniProtKB">
        <authorList>
            <consortium name="EnsemblPlants"/>
        </authorList>
    </citation>
    <scope>IDENTIFICATION</scope>
    <source>
        <strain evidence="2">Yugu1</strain>
    </source>
</reference>
<dbReference type="Gramene" id="KQK95074">
    <property type="protein sequence ID" value="KQK95074"/>
    <property type="gene ID" value="SETIT_027189mg"/>
</dbReference>
<proteinExistence type="predicted"/>
<keyword evidence="3" id="KW-1185">Reference proteome</keyword>
<accession>K3ZKT3</accession>
<keyword evidence="1" id="KW-1133">Transmembrane helix</keyword>
<evidence type="ECO:0000256" key="1">
    <source>
        <dbReference type="SAM" id="Phobius"/>
    </source>
</evidence>
<dbReference type="EnsemblPlants" id="KQK95074">
    <property type="protein sequence ID" value="KQK95074"/>
    <property type="gene ID" value="SETIT_027189mg"/>
</dbReference>
<evidence type="ECO:0000313" key="2">
    <source>
        <dbReference type="EnsemblPlants" id="KQK95074"/>
    </source>
</evidence>
<sequence length="71" mass="8310">MEKLKEVHGWLLEEVEESKVQRCHISSTFVLCSVQWLVLWLVLSSRLAIRTRRVSDGAILGKLMRCDRLTR</sequence>
<organism evidence="2 3">
    <name type="scientific">Setaria italica</name>
    <name type="common">Foxtail millet</name>
    <name type="synonym">Panicum italicum</name>
    <dbReference type="NCBI Taxonomy" id="4555"/>
    <lineage>
        <taxon>Eukaryota</taxon>
        <taxon>Viridiplantae</taxon>
        <taxon>Streptophyta</taxon>
        <taxon>Embryophyta</taxon>
        <taxon>Tracheophyta</taxon>
        <taxon>Spermatophyta</taxon>
        <taxon>Magnoliopsida</taxon>
        <taxon>Liliopsida</taxon>
        <taxon>Poales</taxon>
        <taxon>Poaceae</taxon>
        <taxon>PACMAD clade</taxon>
        <taxon>Panicoideae</taxon>
        <taxon>Panicodae</taxon>
        <taxon>Paniceae</taxon>
        <taxon>Cenchrinae</taxon>
        <taxon>Setaria</taxon>
    </lineage>
</organism>
<evidence type="ECO:0000313" key="3">
    <source>
        <dbReference type="Proteomes" id="UP000004995"/>
    </source>
</evidence>
<dbReference type="EMBL" id="AGNK02005070">
    <property type="status" value="NOT_ANNOTATED_CDS"/>
    <property type="molecule type" value="Genomic_DNA"/>
</dbReference>